<dbReference type="Proteomes" id="UP000185812">
    <property type="component" value="Unassembled WGS sequence"/>
</dbReference>
<proteinExistence type="predicted"/>
<dbReference type="AlphaFoldDB" id="A0A1M6VUK3"/>
<dbReference type="OrthoDB" id="1466063at2"/>
<organism evidence="1 2">
    <name type="scientific">Rhodothermus profundi</name>
    <dbReference type="NCBI Taxonomy" id="633813"/>
    <lineage>
        <taxon>Bacteria</taxon>
        <taxon>Pseudomonadati</taxon>
        <taxon>Rhodothermota</taxon>
        <taxon>Rhodothermia</taxon>
        <taxon>Rhodothermales</taxon>
        <taxon>Rhodothermaceae</taxon>
        <taxon>Rhodothermus</taxon>
    </lineage>
</organism>
<dbReference type="EMBL" id="FRAU01000007">
    <property type="protein sequence ID" value="SHK85222.1"/>
    <property type="molecule type" value="Genomic_DNA"/>
</dbReference>
<evidence type="ECO:0000313" key="2">
    <source>
        <dbReference type="Proteomes" id="UP000185812"/>
    </source>
</evidence>
<accession>A0A1M6VUK3</accession>
<keyword evidence="2" id="KW-1185">Reference proteome</keyword>
<protein>
    <submittedName>
        <fullName evidence="1">Uncharacterized protein</fullName>
    </submittedName>
</protein>
<name>A0A1M6VUK3_9BACT</name>
<dbReference type="STRING" id="633813.SAMN04488087_2121"/>
<evidence type="ECO:0000313" key="1">
    <source>
        <dbReference type="EMBL" id="SHK85222.1"/>
    </source>
</evidence>
<gene>
    <name evidence="1" type="ORF">SAMN04488087_2121</name>
</gene>
<reference evidence="2" key="1">
    <citation type="submission" date="2016-11" db="EMBL/GenBank/DDBJ databases">
        <authorList>
            <person name="Varghese N."/>
            <person name="Submissions S."/>
        </authorList>
    </citation>
    <scope>NUCLEOTIDE SEQUENCE [LARGE SCALE GENOMIC DNA]</scope>
    <source>
        <strain evidence="2">DSM 22212</strain>
    </source>
</reference>
<sequence length="561" mass="61587">MGWPGGQRLLEPLPTRQIMVQEAVTSLLRTLVVSILLGGVMTGCDAGFTGEPLPNLPPETYLSVRDSSLVDNLADEERLVSTVYVSWTGDDPDGYVAAYEFRYYDAAAVPTEALWVRTVRNDSLILLPIPPGRATANVVFEVRAIDNEGLADPTPARTVFPIRNSPPEIRLISFELPPDTTFPIFSFSWQAEDPDGAVNLARIEVSFNDSTQFVALPPDVDFVTFVANVDRDNPTQTEATARVYTGRAFRSTTIEVPGLRLDAENTFYVRAVDLADTSSALARYTWFVKKPRSRVLLVNDYRKATGTVVMAYHRAILRDFLPPGMPIDEWDLSQPYVTGSAGNTPRSDALPPVPDPTLRQTLALWDYIYWVSTATVNSIVGNNLPYAAAVMDLFFEQGGRILVHSPVTQPRDPAANLGNPAILLLPLSDLLVLPDTVRRLELASGAAITPVNTPPGVSTVLPPLQSNRFFINELPYFAEGATIVPLYEADYQYLSRRGRRGRWPHPRTVASISADARVALFGLPLVNELTGEPVLIGADGDPDAGRQAIMLLLRSLGFPER</sequence>